<evidence type="ECO:0000313" key="4">
    <source>
        <dbReference type="Proteomes" id="UP000049983"/>
    </source>
</evidence>
<dbReference type="STRING" id="311410.LA5095_01164"/>
<dbReference type="OrthoDB" id="9780084at2"/>
<sequence length="269" mass="29123">MDPNRLKGKNILITGAAQGMGAANAEYFAAHGANVALGDINVDGVNEVAGRINARGNGKAISMKLDVTKRPDHTAAVNATADEFGSINIMLNNAGVNKPKMFLDIDEDNWDLIMNINAKGMLFGMQEAARKMIDQGPMDDHPYKIINVGSIVSRTAFLDVVPYSCSKYCALAMIIGGAKALWQHKITVNGYGPGVVKTELWEQLDKDLVEIGMFEKEGQSMDHLAETMILMKQLSTPDDVKGTAAFLCSDESDYMTGQLIMIDGGMIMQ</sequence>
<dbReference type="PANTHER" id="PTHR43669">
    <property type="entry name" value="5-KETO-D-GLUCONATE 5-REDUCTASE"/>
    <property type="match status" value="1"/>
</dbReference>
<comment type="similarity">
    <text evidence="1">Belongs to the short-chain dehydrogenases/reductases (SDR) family.</text>
</comment>
<dbReference type="InterPro" id="IPR002347">
    <property type="entry name" value="SDR_fam"/>
</dbReference>
<dbReference type="EMBL" id="CXWC01000010">
    <property type="protein sequence ID" value="CTQ70197.1"/>
    <property type="molecule type" value="Genomic_DNA"/>
</dbReference>
<evidence type="ECO:0000256" key="1">
    <source>
        <dbReference type="ARBA" id="ARBA00006484"/>
    </source>
</evidence>
<name>A0A0M6Z5J6_9HYPH</name>
<gene>
    <name evidence="3" type="primary">budC_2</name>
    <name evidence="3" type="ORF">LA5096_02419</name>
</gene>
<reference evidence="4" key="1">
    <citation type="submission" date="2015-07" db="EMBL/GenBank/DDBJ databases">
        <authorList>
            <person name="Rodrigo-Torres Lidia"/>
            <person name="Arahal R.David."/>
        </authorList>
    </citation>
    <scope>NUCLEOTIDE SEQUENCE [LARGE SCALE GENOMIC DNA]</scope>
    <source>
        <strain evidence="4">CECT 5096</strain>
    </source>
</reference>
<dbReference type="GeneID" id="97669806"/>
<keyword evidence="4" id="KW-1185">Reference proteome</keyword>
<dbReference type="RefSeq" id="WP_029061205.1">
    <property type="nucleotide sequence ID" value="NZ_CANMGD010000009.1"/>
</dbReference>
<dbReference type="SUPFAM" id="SSF51735">
    <property type="entry name" value="NAD(P)-binding Rossmann-fold domains"/>
    <property type="match status" value="1"/>
</dbReference>
<evidence type="ECO:0000256" key="2">
    <source>
        <dbReference type="ARBA" id="ARBA00023002"/>
    </source>
</evidence>
<keyword evidence="2 3" id="KW-0560">Oxidoreductase</keyword>
<dbReference type="PRINTS" id="PR00081">
    <property type="entry name" value="GDHRDH"/>
</dbReference>
<dbReference type="Pfam" id="PF13561">
    <property type="entry name" value="adh_short_C2"/>
    <property type="match status" value="1"/>
</dbReference>
<dbReference type="Gene3D" id="3.40.50.720">
    <property type="entry name" value="NAD(P)-binding Rossmann-like Domain"/>
    <property type="match status" value="1"/>
</dbReference>
<protein>
    <submittedName>
        <fullName evidence="3">Diacetyl reductase [(S)-acetoin forming]</fullName>
        <ecNumber evidence="3">1.1.1.304</ecNumber>
    </submittedName>
</protein>
<accession>A0A0M6Z5J6</accession>
<dbReference type="InterPro" id="IPR036291">
    <property type="entry name" value="NAD(P)-bd_dom_sf"/>
</dbReference>
<dbReference type="PANTHER" id="PTHR43669:SF14">
    <property type="entry name" value="OXIDOREDUCTASE"/>
    <property type="match status" value="1"/>
</dbReference>
<evidence type="ECO:0000313" key="3">
    <source>
        <dbReference type="EMBL" id="CTQ70197.1"/>
    </source>
</evidence>
<dbReference type="GO" id="GO:0052588">
    <property type="term" value="F:diacetyl reductase ((S)-acetoin forming) (NAD+) activity"/>
    <property type="evidence" value="ECO:0007669"/>
    <property type="project" value="UniProtKB-EC"/>
</dbReference>
<dbReference type="AlphaFoldDB" id="A0A0M6Z5J6"/>
<dbReference type="FunFam" id="3.40.50.720:FF:000084">
    <property type="entry name" value="Short-chain dehydrogenase reductase"/>
    <property type="match status" value="1"/>
</dbReference>
<dbReference type="EC" id="1.1.1.304" evidence="3"/>
<organism evidence="3 4">
    <name type="scientific">Roseibium album</name>
    <dbReference type="NCBI Taxonomy" id="311410"/>
    <lineage>
        <taxon>Bacteria</taxon>
        <taxon>Pseudomonadati</taxon>
        <taxon>Pseudomonadota</taxon>
        <taxon>Alphaproteobacteria</taxon>
        <taxon>Hyphomicrobiales</taxon>
        <taxon>Stappiaceae</taxon>
        <taxon>Roseibium</taxon>
    </lineage>
</organism>
<dbReference type="Proteomes" id="UP000049983">
    <property type="component" value="Unassembled WGS sequence"/>
</dbReference>
<proteinExistence type="inferred from homology"/>